<keyword evidence="2" id="KW-1185">Reference proteome</keyword>
<protein>
    <submittedName>
        <fullName evidence="1">4701_t:CDS:1</fullName>
    </submittedName>
</protein>
<evidence type="ECO:0000313" key="1">
    <source>
        <dbReference type="EMBL" id="CAG8740844.1"/>
    </source>
</evidence>
<dbReference type="EMBL" id="CAJVPZ010032046">
    <property type="protein sequence ID" value="CAG8740844.1"/>
    <property type="molecule type" value="Genomic_DNA"/>
</dbReference>
<organism evidence="1 2">
    <name type="scientific">Racocetra fulgida</name>
    <dbReference type="NCBI Taxonomy" id="60492"/>
    <lineage>
        <taxon>Eukaryota</taxon>
        <taxon>Fungi</taxon>
        <taxon>Fungi incertae sedis</taxon>
        <taxon>Mucoromycota</taxon>
        <taxon>Glomeromycotina</taxon>
        <taxon>Glomeromycetes</taxon>
        <taxon>Diversisporales</taxon>
        <taxon>Gigasporaceae</taxon>
        <taxon>Racocetra</taxon>
    </lineage>
</organism>
<reference evidence="1" key="1">
    <citation type="submission" date="2021-06" db="EMBL/GenBank/DDBJ databases">
        <authorList>
            <person name="Kallberg Y."/>
            <person name="Tangrot J."/>
            <person name="Rosling A."/>
        </authorList>
    </citation>
    <scope>NUCLEOTIDE SEQUENCE</scope>
    <source>
        <strain evidence="1">IN212</strain>
    </source>
</reference>
<evidence type="ECO:0000313" key="2">
    <source>
        <dbReference type="Proteomes" id="UP000789396"/>
    </source>
</evidence>
<dbReference type="Proteomes" id="UP000789396">
    <property type="component" value="Unassembled WGS sequence"/>
</dbReference>
<gene>
    <name evidence="1" type="ORF">RFULGI_LOCUS12849</name>
</gene>
<dbReference type="AlphaFoldDB" id="A0A9N9IN07"/>
<feature type="non-terminal residue" evidence="1">
    <location>
        <position position="49"/>
    </location>
</feature>
<proteinExistence type="predicted"/>
<sequence>CDQYLIQQGVDLINKEGRCYCYETRKAVHKCLRDDIRDAIARTLLEIRL</sequence>
<comment type="caution">
    <text evidence="1">The sequence shown here is derived from an EMBL/GenBank/DDBJ whole genome shotgun (WGS) entry which is preliminary data.</text>
</comment>
<accession>A0A9N9IN07</accession>
<name>A0A9N9IN07_9GLOM</name>